<dbReference type="InterPro" id="IPR013802">
    <property type="entry name" value="Formiminotransferase_C"/>
</dbReference>
<dbReference type="InterPro" id="IPR007044">
    <property type="entry name" value="Cyclodeamin/CycHdrlase"/>
</dbReference>
<dbReference type="NCBIfam" id="TIGR02024">
    <property type="entry name" value="FtcD"/>
    <property type="match status" value="1"/>
</dbReference>
<feature type="domain" description="Formiminotransferase C-terminal subdomain" evidence="20">
    <location>
        <begin position="185"/>
        <end position="350"/>
    </location>
</feature>
<evidence type="ECO:0000256" key="18">
    <source>
        <dbReference type="ARBA" id="ARBA00025915"/>
    </source>
</evidence>
<dbReference type="InterPro" id="IPR037064">
    <property type="entry name" value="Formiminotransferase_N_sf"/>
</dbReference>
<dbReference type="SUPFAM" id="SSF101262">
    <property type="entry name" value="Methenyltetrahydrofolate cyclohydrolase-like"/>
    <property type="match status" value="1"/>
</dbReference>
<dbReference type="SMART" id="SM01221">
    <property type="entry name" value="FTCD"/>
    <property type="match status" value="1"/>
</dbReference>
<dbReference type="STRING" id="742817.HMPREF9449_00968"/>
<name>H1DFD2_9BACT</name>
<dbReference type="InterPro" id="IPR012886">
    <property type="entry name" value="Formiminotransferase_N"/>
</dbReference>
<keyword evidence="9" id="KW-0963">Cytoplasm</keyword>
<dbReference type="Proteomes" id="UP000004892">
    <property type="component" value="Unassembled WGS sequence"/>
</dbReference>
<dbReference type="eggNOG" id="COG3643">
    <property type="taxonomic scope" value="Bacteria"/>
</dbReference>
<evidence type="ECO:0000256" key="2">
    <source>
        <dbReference type="ARBA" id="ARBA00004555"/>
    </source>
</evidence>
<evidence type="ECO:0000256" key="16">
    <source>
        <dbReference type="ARBA" id="ARBA00023268"/>
    </source>
</evidence>
<evidence type="ECO:0000259" key="20">
    <source>
        <dbReference type="SMART" id="SM01221"/>
    </source>
</evidence>
<evidence type="ECO:0000313" key="23">
    <source>
        <dbReference type="Proteomes" id="UP000004892"/>
    </source>
</evidence>
<dbReference type="InterPro" id="IPR037070">
    <property type="entry name" value="Formiminotransferase_C_sf"/>
</dbReference>
<reference evidence="22 23" key="1">
    <citation type="submission" date="2012-01" db="EMBL/GenBank/DDBJ databases">
        <title>The Genome Sequence of Odoribacter laneus YIT 12061.</title>
        <authorList>
            <consortium name="The Broad Institute Genome Sequencing Platform"/>
            <person name="Earl A."/>
            <person name="Ward D."/>
            <person name="Feldgarden M."/>
            <person name="Gevers D."/>
            <person name="Morotomi M."/>
            <person name="Young S.K."/>
            <person name="Zeng Q."/>
            <person name="Gargeya S."/>
            <person name="Fitzgerald M."/>
            <person name="Haas B."/>
            <person name="Abouelleil A."/>
            <person name="Alvarado L."/>
            <person name="Arachchi H.M."/>
            <person name="Berlin A."/>
            <person name="Chapman S.B."/>
            <person name="Gearin G."/>
            <person name="Goldberg J."/>
            <person name="Griggs A."/>
            <person name="Gujja S."/>
            <person name="Hansen M."/>
            <person name="Heiman D."/>
            <person name="Howarth C."/>
            <person name="Larimer J."/>
            <person name="Lui A."/>
            <person name="MacDonald P.J.P."/>
            <person name="McCowen C."/>
            <person name="Montmayeur A."/>
            <person name="Murphy C."/>
            <person name="Neiman D."/>
            <person name="Pearson M."/>
            <person name="Priest M."/>
            <person name="Roberts A."/>
            <person name="Saif S."/>
            <person name="Shea T."/>
            <person name="Sisk P."/>
            <person name="Stolte C."/>
            <person name="Sykes S."/>
            <person name="Wortman J."/>
            <person name="Nusbaum C."/>
            <person name="Birren B."/>
        </authorList>
    </citation>
    <scope>NUCLEOTIDE SEQUENCE [LARGE SCALE GENOMIC DNA]</scope>
    <source>
        <strain evidence="22 23">YIT 12061</strain>
    </source>
</reference>
<dbReference type="InterPro" id="IPR036178">
    <property type="entry name" value="Formintransfe-cycloase-like_sf"/>
</dbReference>
<dbReference type="RefSeq" id="WP_009136116.1">
    <property type="nucleotide sequence ID" value="NZ_JH594596.1"/>
</dbReference>
<dbReference type="GO" id="GO:0005814">
    <property type="term" value="C:centriole"/>
    <property type="evidence" value="ECO:0007669"/>
    <property type="project" value="UniProtKB-SubCell"/>
</dbReference>
<comment type="caution">
    <text evidence="22">The sequence shown here is derived from an EMBL/GenBank/DDBJ whole genome shotgun (WGS) entry which is preliminary data.</text>
</comment>
<dbReference type="GeneID" id="98068561"/>
<evidence type="ECO:0000256" key="4">
    <source>
        <dbReference type="ARBA" id="ARBA00008297"/>
    </source>
</evidence>
<evidence type="ECO:0000256" key="10">
    <source>
        <dbReference type="ARBA" id="ARBA00022679"/>
    </source>
</evidence>
<evidence type="ECO:0000256" key="6">
    <source>
        <dbReference type="ARBA" id="ARBA00012252"/>
    </source>
</evidence>
<evidence type="ECO:0000256" key="1">
    <source>
        <dbReference type="ARBA" id="ARBA00004114"/>
    </source>
</evidence>
<dbReference type="GO" id="GO:0019556">
    <property type="term" value="P:L-histidine catabolic process to glutamate and formamide"/>
    <property type="evidence" value="ECO:0007669"/>
    <property type="project" value="UniProtKB-UniPathway"/>
</dbReference>
<dbReference type="Gene3D" id="3.30.990.10">
    <property type="entry name" value="Formiminotransferase, N-terminal subdomain"/>
    <property type="match status" value="1"/>
</dbReference>
<dbReference type="Pfam" id="PF04961">
    <property type="entry name" value="FTCD_C"/>
    <property type="match status" value="1"/>
</dbReference>
<keyword evidence="12" id="KW-0290">Folate-binding</keyword>
<dbReference type="UniPathway" id="UPA00379">
    <property type="reaction ID" value="UER00555"/>
</dbReference>
<gene>
    <name evidence="22" type="ORF">HMPREF9449_00968</name>
</gene>
<evidence type="ECO:0000256" key="8">
    <source>
        <dbReference type="ARBA" id="ARBA00017787"/>
    </source>
</evidence>
<comment type="function">
    <text evidence="17">Folate-dependent enzyme, that displays both transferase and deaminase activity. Serves to channel one-carbon units from formiminoglutamate to the folate pool.</text>
</comment>
<keyword evidence="16" id="KW-0511">Multifunctional enzyme</keyword>
<dbReference type="InterPro" id="IPR051623">
    <property type="entry name" value="FTCD"/>
</dbReference>
<keyword evidence="14" id="KW-0206">Cytoskeleton</keyword>
<comment type="subunit">
    <text evidence="18">Homooctamer, including four polyglutamate binding sites. The subunits are arranged as a tetramer of dimers, and form a planar ring-shaped structure.</text>
</comment>
<dbReference type="Gene3D" id="3.30.70.670">
    <property type="entry name" value="Formiminotransferase, C-terminal subdomain"/>
    <property type="match status" value="1"/>
</dbReference>
<dbReference type="GO" id="GO:0005542">
    <property type="term" value="F:folic acid binding"/>
    <property type="evidence" value="ECO:0007669"/>
    <property type="project" value="UniProtKB-KW"/>
</dbReference>
<comment type="similarity">
    <text evidence="4">In the N-terminal section; belongs to the formiminotransferase family.</text>
</comment>
<dbReference type="GO" id="GO:0019557">
    <property type="term" value="P:L-histidine catabolic process to glutamate and formate"/>
    <property type="evidence" value="ECO:0007669"/>
    <property type="project" value="UniProtKB-UniPathway"/>
</dbReference>
<dbReference type="EMBL" id="ADMC01000015">
    <property type="protein sequence ID" value="EHP48925.1"/>
    <property type="molecule type" value="Genomic_DNA"/>
</dbReference>
<dbReference type="InterPro" id="IPR022384">
    <property type="entry name" value="FormiminoTrfase_cat_dom_sf"/>
</dbReference>
<dbReference type="PANTHER" id="PTHR12234:SF0">
    <property type="entry name" value="FORMIMIDOYLTRANSFERASE-CYCLODEAMINASE"/>
    <property type="match status" value="1"/>
</dbReference>
<comment type="similarity">
    <text evidence="5">In the C-terminal section; belongs to the cyclodeaminase/cyclohydrolase family.</text>
</comment>
<keyword evidence="10 22" id="KW-0808">Transferase</keyword>
<organism evidence="22 23">
    <name type="scientific">Odoribacter laneus YIT 12061</name>
    <dbReference type="NCBI Taxonomy" id="742817"/>
    <lineage>
        <taxon>Bacteria</taxon>
        <taxon>Pseudomonadati</taxon>
        <taxon>Bacteroidota</taxon>
        <taxon>Bacteroidia</taxon>
        <taxon>Bacteroidales</taxon>
        <taxon>Odoribacteraceae</taxon>
        <taxon>Odoribacter</taxon>
    </lineage>
</organism>
<dbReference type="Pfam" id="PF07837">
    <property type="entry name" value="FTCD_N"/>
    <property type="match status" value="1"/>
</dbReference>
<feature type="domain" description="Formiminotransferase N-terminal subdomain" evidence="21">
    <location>
        <begin position="4"/>
        <end position="184"/>
    </location>
</feature>
<dbReference type="InterPro" id="IPR004227">
    <property type="entry name" value="Formiminotransferase_cat"/>
</dbReference>
<dbReference type="PATRIC" id="fig|742817.3.peg.1026"/>
<evidence type="ECO:0000256" key="11">
    <source>
        <dbReference type="ARBA" id="ARBA00022808"/>
    </source>
</evidence>
<sequence length="567" mass="62119">MKKQLIECVPNFSEGNDMNIINQITAAMKTVEGISVIDVDPGKATNRTVVTMVGEPEAVCEAAFRAVKKAAELIDMTKHKGAHPRFGATDVCPLIPVSNITMEETVDYARKLAERIGKELQIPVYCYEFAAFTPERKNLAVCRAGEYEALGERLGSEQWHPDFGPRELNAHTAKTGATAVGARNFLVAYNVNLNTTSTRRANAIAFDVRERGRVKREGNPITGKPVKDENGKNVMIPGTLKSVKAIGWYIEEYGIAQISMNLTDISVTSVHEAFDEVCRKAADRGIRVTGSELVGVIPLQAMLDAGRYFLRKQQRSTGVSDKELIKIAVKSLGLDELYPFDPQKKIIEYILEEEANKGQKKLIDRTLTDFADETASESPAPGGGSISAYMGALGAALGTMVANLSSHKRGWDERWEEFSDWAEKGKAFQIQLMKLVDEDTNAFNKIMDAFSLPKKTEEEKAIRKQAVQEATRFATEVPFKTMQLCYECMSVAKAMAEIGNPNSVTDAGVGALAARAGVVGAFLNVKINASGLDDKAYAEKIIREGENVVEKAGQLEAEILQIVHSKI</sequence>
<dbReference type="EC" id="2.1.2.5" evidence="6"/>
<dbReference type="eggNOG" id="COG3404">
    <property type="taxonomic scope" value="Bacteria"/>
</dbReference>
<dbReference type="GO" id="GO:0030412">
    <property type="term" value="F:formimidoyltetrahydrofolate cyclodeaminase activity"/>
    <property type="evidence" value="ECO:0007669"/>
    <property type="project" value="UniProtKB-EC"/>
</dbReference>
<dbReference type="HOGENOM" id="CLU_040037_1_0_10"/>
<proteinExistence type="inferred from homology"/>
<accession>H1DFD2</accession>
<evidence type="ECO:0000256" key="12">
    <source>
        <dbReference type="ARBA" id="ARBA00022954"/>
    </source>
</evidence>
<comment type="pathway">
    <text evidence="3">Amino-acid degradation; L-histidine degradation into L-glutamate; L-glutamate from N-formimidoyl-L-glutamate (transferase route): step 1/1.</text>
</comment>
<dbReference type="Gene3D" id="1.20.120.680">
    <property type="entry name" value="Formiminotetrahydrofolate cyclodeaminase monomer, up-and-down helical bundle"/>
    <property type="match status" value="1"/>
</dbReference>
<dbReference type="SMART" id="SM01222">
    <property type="entry name" value="FTCD_N"/>
    <property type="match status" value="1"/>
</dbReference>
<evidence type="ECO:0000256" key="15">
    <source>
        <dbReference type="ARBA" id="ARBA00023239"/>
    </source>
</evidence>
<evidence type="ECO:0000256" key="9">
    <source>
        <dbReference type="ARBA" id="ARBA00022490"/>
    </source>
</evidence>
<evidence type="ECO:0000259" key="21">
    <source>
        <dbReference type="SMART" id="SM01222"/>
    </source>
</evidence>
<evidence type="ECO:0000256" key="5">
    <source>
        <dbReference type="ARBA" id="ARBA00010825"/>
    </source>
</evidence>
<evidence type="ECO:0000256" key="19">
    <source>
        <dbReference type="ARBA" id="ARBA00030029"/>
    </source>
</evidence>
<dbReference type="Pfam" id="PF02971">
    <property type="entry name" value="FTCD"/>
    <property type="match status" value="1"/>
</dbReference>
<dbReference type="EC" id="4.3.1.4" evidence="7"/>
<evidence type="ECO:0000256" key="7">
    <source>
        <dbReference type="ARBA" id="ARBA00012998"/>
    </source>
</evidence>
<evidence type="ECO:0000256" key="14">
    <source>
        <dbReference type="ARBA" id="ARBA00023212"/>
    </source>
</evidence>
<protein>
    <recommendedName>
        <fullName evidence="8">Formimidoyltransferase-cyclodeaminase</fullName>
        <ecNumber evidence="6">2.1.2.5</ecNumber>
        <ecNumber evidence="7">4.3.1.4</ecNumber>
    </recommendedName>
    <alternativeName>
        <fullName evidence="19">Formiminotransferase-cyclodeaminase</fullName>
    </alternativeName>
</protein>
<comment type="subcellular location">
    <subcellularLocation>
        <location evidence="1">Cytoplasm</location>
        <location evidence="1">Cytoskeleton</location>
        <location evidence="1">Microtubule organizing center</location>
        <location evidence="1">Centrosome</location>
        <location evidence="1">Centriole</location>
    </subcellularLocation>
    <subcellularLocation>
        <location evidence="2">Golgi apparatus</location>
    </subcellularLocation>
</comment>
<keyword evidence="15" id="KW-0456">Lyase</keyword>
<dbReference type="AlphaFoldDB" id="H1DFD2"/>
<dbReference type="GO" id="GO:0030409">
    <property type="term" value="F:glutamate formimidoyltransferase activity"/>
    <property type="evidence" value="ECO:0007669"/>
    <property type="project" value="UniProtKB-EC"/>
</dbReference>
<evidence type="ECO:0000256" key="13">
    <source>
        <dbReference type="ARBA" id="ARBA00023034"/>
    </source>
</evidence>
<evidence type="ECO:0000256" key="3">
    <source>
        <dbReference type="ARBA" id="ARBA00005082"/>
    </source>
</evidence>
<dbReference type="SUPFAM" id="SSF55116">
    <property type="entry name" value="Formiminotransferase domain of formiminotransferase-cyclodeaminase"/>
    <property type="match status" value="2"/>
</dbReference>
<evidence type="ECO:0000256" key="17">
    <source>
        <dbReference type="ARBA" id="ARBA00025506"/>
    </source>
</evidence>
<keyword evidence="23" id="KW-1185">Reference proteome</keyword>
<dbReference type="PANTHER" id="PTHR12234">
    <property type="entry name" value="FORMIMINOTRANSFERASE-CYCLODEAMINASE"/>
    <property type="match status" value="1"/>
</dbReference>
<keyword evidence="13" id="KW-0333">Golgi apparatus</keyword>
<evidence type="ECO:0000313" key="22">
    <source>
        <dbReference type="EMBL" id="EHP48925.1"/>
    </source>
</evidence>
<keyword evidence="11" id="KW-0369">Histidine metabolism</keyword>